<name>A0AAW9QR01_9CHRO</name>
<comment type="caution">
    <text evidence="1">The sequence shown here is derived from an EMBL/GenBank/DDBJ whole genome shotgun (WGS) entry which is preliminary data.</text>
</comment>
<dbReference type="AlphaFoldDB" id="A0AAW9QR01"/>
<dbReference type="CDD" id="cd16416">
    <property type="entry name" value="HAD_BsYqeG-like"/>
    <property type="match status" value="1"/>
</dbReference>
<evidence type="ECO:0000313" key="2">
    <source>
        <dbReference type="Proteomes" id="UP001328733"/>
    </source>
</evidence>
<proteinExistence type="predicted"/>
<protein>
    <submittedName>
        <fullName evidence="1">YqeG family HAD IIIA-type phosphatase</fullName>
    </submittedName>
</protein>
<evidence type="ECO:0000313" key="1">
    <source>
        <dbReference type="EMBL" id="MEG3435888.1"/>
    </source>
</evidence>
<dbReference type="Gene3D" id="3.40.50.1000">
    <property type="entry name" value="HAD superfamily/HAD-like"/>
    <property type="match status" value="1"/>
</dbReference>
<sequence>MTRAKILQPDLILGKTILGLTPDILNKYRIGGLVLDVDETLVPFKEKTVSEELRQWVERFRPDFPIWLVSNNISENRIGTIARSLDLPYLFAAGKPSRRKLRQAIREMDLPVSRVAMVGDRLFTDVLAGNRLGMFTILVEPMVDSLAAVRSHPVRDLEVWISQILGVSLSAQHHLTNPDKSSQK</sequence>
<dbReference type="InterPro" id="IPR010021">
    <property type="entry name" value="PGPP1/Gep4"/>
</dbReference>
<keyword evidence="2" id="KW-1185">Reference proteome</keyword>
<accession>A0AAW9QR01</accession>
<dbReference type="Proteomes" id="UP001328733">
    <property type="component" value="Unassembled WGS sequence"/>
</dbReference>
<dbReference type="RefSeq" id="WP_332863336.1">
    <property type="nucleotide sequence ID" value="NZ_JBAFSM010000002.1"/>
</dbReference>
<dbReference type="GO" id="GO:0005737">
    <property type="term" value="C:cytoplasm"/>
    <property type="evidence" value="ECO:0007669"/>
    <property type="project" value="TreeGrafter"/>
</dbReference>
<dbReference type="SUPFAM" id="SSF56784">
    <property type="entry name" value="HAD-like"/>
    <property type="match status" value="1"/>
</dbReference>
<dbReference type="PANTHER" id="PTHR19288">
    <property type="entry name" value="4-NITROPHENYLPHOSPHATASE-RELATED"/>
    <property type="match status" value="1"/>
</dbReference>
<gene>
    <name evidence="1" type="ORF">V0288_02050</name>
</gene>
<dbReference type="NCBIfam" id="TIGR01668">
    <property type="entry name" value="YqeG_hyp_ppase"/>
    <property type="match status" value="1"/>
</dbReference>
<dbReference type="GO" id="GO:0008962">
    <property type="term" value="F:phosphatidylglycerophosphatase activity"/>
    <property type="evidence" value="ECO:0007669"/>
    <property type="project" value="InterPro"/>
</dbReference>
<reference evidence="1 2" key="1">
    <citation type="submission" date="2024-01" db="EMBL/GenBank/DDBJ databases">
        <title>Genomic insights into the taxonomy and metabolism of the cyanobacterium Pannus brasiliensis CCIBt3594.</title>
        <authorList>
            <person name="Machado M."/>
            <person name="Botero N.B."/>
            <person name="Andreote A.P.D."/>
            <person name="Feitosa A.M.T."/>
            <person name="Popin R."/>
            <person name="Sivonen K."/>
            <person name="Fiore M.F."/>
        </authorList>
    </citation>
    <scope>NUCLEOTIDE SEQUENCE [LARGE SCALE GENOMIC DNA]</scope>
    <source>
        <strain evidence="1 2">CCIBt3594</strain>
    </source>
</reference>
<dbReference type="InterPro" id="IPR036412">
    <property type="entry name" value="HAD-like_sf"/>
</dbReference>
<dbReference type="InterPro" id="IPR023214">
    <property type="entry name" value="HAD_sf"/>
</dbReference>
<dbReference type="PANTHER" id="PTHR19288:SF25">
    <property type="entry name" value="PHOSPHATIDYLGLYCEROPHOSPHATASE GEP4, MITOCHONDRIAL"/>
    <property type="match status" value="1"/>
</dbReference>
<organism evidence="1 2">
    <name type="scientific">Pannus brasiliensis CCIBt3594</name>
    <dbReference type="NCBI Taxonomy" id="1427578"/>
    <lineage>
        <taxon>Bacteria</taxon>
        <taxon>Bacillati</taxon>
        <taxon>Cyanobacteriota</taxon>
        <taxon>Cyanophyceae</taxon>
        <taxon>Oscillatoriophycideae</taxon>
        <taxon>Chroococcales</taxon>
        <taxon>Microcystaceae</taxon>
        <taxon>Pannus</taxon>
    </lineage>
</organism>
<dbReference type="Pfam" id="PF13242">
    <property type="entry name" value="Hydrolase_like"/>
    <property type="match status" value="1"/>
</dbReference>
<dbReference type="EMBL" id="JBAFSM010000002">
    <property type="protein sequence ID" value="MEG3435888.1"/>
    <property type="molecule type" value="Genomic_DNA"/>
</dbReference>